<sequence>MSGEARETETLEQSLARLEKLTATLESIPDATGREAARELLALLLDLHARSLARLSAIIAASDDGAALLDRIVDDRDLRAILLLHGLHPQSVENRLLDVIARMQPQWSARGLHVSLMSASKAFAMVQLQRNGVAEPTDQLRLEIENALTDAAPDLDDILIEMDMTTLYAETAA</sequence>
<organism evidence="1 2">
    <name type="scientific">Methylocystis rosea</name>
    <dbReference type="NCBI Taxonomy" id="173366"/>
    <lineage>
        <taxon>Bacteria</taxon>
        <taxon>Pseudomonadati</taxon>
        <taxon>Pseudomonadota</taxon>
        <taxon>Alphaproteobacteria</taxon>
        <taxon>Hyphomicrobiales</taxon>
        <taxon>Methylocystaceae</taxon>
        <taxon>Methylocystis</taxon>
    </lineage>
</organism>
<evidence type="ECO:0000313" key="2">
    <source>
        <dbReference type="Proteomes" id="UP000273982"/>
    </source>
</evidence>
<dbReference type="AlphaFoldDB" id="A0A3G8M5H5"/>
<evidence type="ECO:0000313" key="1">
    <source>
        <dbReference type="EMBL" id="AZG77106.1"/>
    </source>
</evidence>
<reference evidence="1 2" key="1">
    <citation type="submission" date="2018-11" db="EMBL/GenBank/DDBJ databases">
        <title>Genome squencing of methanotrophic bacteria isolated from alkaline groundwater in Korea.</title>
        <authorList>
            <person name="Nguyen L.N."/>
        </authorList>
    </citation>
    <scope>NUCLEOTIDE SEQUENCE [LARGE SCALE GENOMIC DNA]</scope>
    <source>
        <strain evidence="1 2">GW6</strain>
    </source>
</reference>
<protein>
    <submittedName>
        <fullName evidence="1">Nitrogen fixation protein NifU</fullName>
    </submittedName>
</protein>
<gene>
    <name evidence="1" type="ORF">EHO51_10360</name>
</gene>
<dbReference type="EMBL" id="CP034086">
    <property type="protein sequence ID" value="AZG77106.1"/>
    <property type="molecule type" value="Genomic_DNA"/>
</dbReference>
<accession>A0A3G8M5H5</accession>
<dbReference type="KEGG" id="mros:EHO51_10360"/>
<dbReference type="Proteomes" id="UP000273982">
    <property type="component" value="Chromosome"/>
</dbReference>
<dbReference type="RefSeq" id="WP_124738831.1">
    <property type="nucleotide sequence ID" value="NZ_CP034086.1"/>
</dbReference>
<name>A0A3G8M5H5_9HYPH</name>
<proteinExistence type="predicted"/>